<dbReference type="EMBL" id="JAGGMV010000002">
    <property type="protein sequence ID" value="MBP2201412.1"/>
    <property type="molecule type" value="Genomic_DNA"/>
</dbReference>
<name>A0A8J7RGG2_METVO</name>
<evidence type="ECO:0000313" key="3">
    <source>
        <dbReference type="Proteomes" id="UP000740329"/>
    </source>
</evidence>
<reference evidence="2" key="1">
    <citation type="submission" date="2021-03" db="EMBL/GenBank/DDBJ databases">
        <title>Genomic Encyclopedia of Type Strains, Phase IV (KMG-V): Genome sequencing to study the core and pangenomes of soil and plant-associated prokaryotes.</title>
        <authorList>
            <person name="Whitman W."/>
        </authorList>
    </citation>
    <scope>NUCLEOTIDE SEQUENCE</scope>
    <source>
        <strain evidence="2">C4</strain>
    </source>
</reference>
<dbReference type="Pfam" id="PF13412">
    <property type="entry name" value="HTH_24"/>
    <property type="match status" value="1"/>
</dbReference>
<dbReference type="Gene3D" id="1.20.58.220">
    <property type="entry name" value="Phosphate transport system protein phou homolog 2, domain 2"/>
    <property type="match status" value="2"/>
</dbReference>
<accession>A0A8J7RGG2</accession>
<proteinExistence type="predicted"/>
<comment type="caution">
    <text evidence="2">The sequence shown here is derived from an EMBL/GenBank/DDBJ whole genome shotgun (WGS) entry which is preliminary data.</text>
</comment>
<dbReference type="InterPro" id="IPR036390">
    <property type="entry name" value="WH_DNA-bd_sf"/>
</dbReference>
<sequence>MMRGKDATLHAILNTIIEDEPETQDEIAEKLDVSRRYVAKLLKPLIDDKVVKHPYVLNIDKLQDYGKYIEEEKFFGQIINSLHEMGNCVMEHNAKIINALNTNDIEEAKSIIVMDYMLNRMEDELNLVIKMKYSKYLTNEQILLITSIASNIERCGDYLSNIAEEIVDGLVINENIKPDIHELQKTMTKMFPIAMQMVIDREVNMDIYEQEKKLHRIIDKVLDKISNQTPEISNILKYIEFGMFLKDVERFGDRSIKIYELSRELHYNIPSSTKIPENVRNG</sequence>
<organism evidence="2 3">
    <name type="scientific">Methanococcus voltae</name>
    <dbReference type="NCBI Taxonomy" id="2188"/>
    <lineage>
        <taxon>Archaea</taxon>
        <taxon>Methanobacteriati</taxon>
        <taxon>Methanobacteriota</taxon>
        <taxon>Methanomada group</taxon>
        <taxon>Methanococci</taxon>
        <taxon>Methanococcales</taxon>
        <taxon>Methanococcaceae</taxon>
        <taxon>Methanococcus</taxon>
    </lineage>
</organism>
<dbReference type="Pfam" id="PF01895">
    <property type="entry name" value="PhoU"/>
    <property type="match status" value="1"/>
</dbReference>
<evidence type="ECO:0000259" key="1">
    <source>
        <dbReference type="Pfam" id="PF01895"/>
    </source>
</evidence>
<dbReference type="GO" id="GO:0045936">
    <property type="term" value="P:negative regulation of phosphate metabolic process"/>
    <property type="evidence" value="ECO:0007669"/>
    <property type="project" value="InterPro"/>
</dbReference>
<evidence type="ECO:0000313" key="2">
    <source>
        <dbReference type="EMBL" id="MBP2201412.1"/>
    </source>
</evidence>
<feature type="domain" description="PhoU" evidence="1">
    <location>
        <begin position="82"/>
        <end position="166"/>
    </location>
</feature>
<dbReference type="RefSeq" id="WP_209590900.1">
    <property type="nucleotide sequence ID" value="NZ_JAGGMU010000002.1"/>
</dbReference>
<dbReference type="InterPro" id="IPR038078">
    <property type="entry name" value="PhoU-like_sf"/>
</dbReference>
<gene>
    <name evidence="2" type="ORF">J3E07_000824</name>
</gene>
<dbReference type="OrthoDB" id="7738at2157"/>
<dbReference type="SUPFAM" id="SSF109755">
    <property type="entry name" value="PhoU-like"/>
    <property type="match status" value="1"/>
</dbReference>
<dbReference type="SUPFAM" id="SSF46785">
    <property type="entry name" value="Winged helix' DNA-binding domain"/>
    <property type="match status" value="1"/>
</dbReference>
<dbReference type="PANTHER" id="PTHR42930:SF3">
    <property type="entry name" value="PHOSPHATE-SPECIFIC TRANSPORT SYSTEM ACCESSORY PROTEIN PHOU"/>
    <property type="match status" value="1"/>
</dbReference>
<protein>
    <submittedName>
        <fullName evidence="2">Phosphate transport system protein</fullName>
    </submittedName>
</protein>
<dbReference type="InterPro" id="IPR026022">
    <property type="entry name" value="PhoU_dom"/>
</dbReference>
<dbReference type="PANTHER" id="PTHR42930">
    <property type="entry name" value="PHOSPHATE-SPECIFIC TRANSPORT SYSTEM ACCESSORY PROTEIN PHOU"/>
    <property type="match status" value="1"/>
</dbReference>
<dbReference type="Proteomes" id="UP000740329">
    <property type="component" value="Unassembled WGS sequence"/>
</dbReference>
<dbReference type="AlphaFoldDB" id="A0A8J7RGG2"/>
<dbReference type="InterPro" id="IPR028366">
    <property type="entry name" value="PhoU"/>
</dbReference>
<dbReference type="GO" id="GO:0030643">
    <property type="term" value="P:intracellular phosphate ion homeostasis"/>
    <property type="evidence" value="ECO:0007669"/>
    <property type="project" value="InterPro"/>
</dbReference>